<reference evidence="2 3" key="1">
    <citation type="journal article" date="2012" name="Science">
        <title>The Paleozoic origin of enzymatic lignin decomposition reconstructed from 31 fungal genomes.</title>
        <authorList>
            <person name="Floudas D."/>
            <person name="Binder M."/>
            <person name="Riley R."/>
            <person name="Barry K."/>
            <person name="Blanchette R.A."/>
            <person name="Henrissat B."/>
            <person name="Martinez A.T."/>
            <person name="Otillar R."/>
            <person name="Spatafora J.W."/>
            <person name="Yadav J.S."/>
            <person name="Aerts A."/>
            <person name="Benoit I."/>
            <person name="Boyd A."/>
            <person name="Carlson A."/>
            <person name="Copeland A."/>
            <person name="Coutinho P.M."/>
            <person name="de Vries R.P."/>
            <person name="Ferreira P."/>
            <person name="Findley K."/>
            <person name="Foster B."/>
            <person name="Gaskell J."/>
            <person name="Glotzer D."/>
            <person name="Gorecki P."/>
            <person name="Heitman J."/>
            <person name="Hesse C."/>
            <person name="Hori C."/>
            <person name="Igarashi K."/>
            <person name="Jurgens J.A."/>
            <person name="Kallen N."/>
            <person name="Kersten P."/>
            <person name="Kohler A."/>
            <person name="Kuees U."/>
            <person name="Kumar T.K.A."/>
            <person name="Kuo A."/>
            <person name="LaButti K."/>
            <person name="Larrondo L.F."/>
            <person name="Lindquist E."/>
            <person name="Ling A."/>
            <person name="Lombard V."/>
            <person name="Lucas S."/>
            <person name="Lundell T."/>
            <person name="Martin R."/>
            <person name="McLaughlin D.J."/>
            <person name="Morgenstern I."/>
            <person name="Morin E."/>
            <person name="Murat C."/>
            <person name="Nagy L.G."/>
            <person name="Nolan M."/>
            <person name="Ohm R.A."/>
            <person name="Patyshakuliyeva A."/>
            <person name="Rokas A."/>
            <person name="Ruiz-Duenas F.J."/>
            <person name="Sabat G."/>
            <person name="Salamov A."/>
            <person name="Samejima M."/>
            <person name="Schmutz J."/>
            <person name="Slot J.C."/>
            <person name="St John F."/>
            <person name="Stenlid J."/>
            <person name="Sun H."/>
            <person name="Sun S."/>
            <person name="Syed K."/>
            <person name="Tsang A."/>
            <person name="Wiebenga A."/>
            <person name="Young D."/>
            <person name="Pisabarro A."/>
            <person name="Eastwood D.C."/>
            <person name="Martin F."/>
            <person name="Cullen D."/>
            <person name="Grigoriev I.V."/>
            <person name="Hibbett D.S."/>
        </authorList>
    </citation>
    <scope>NUCLEOTIDE SEQUENCE</scope>
    <source>
        <strain evidence="3">FP-58527</strain>
    </source>
</reference>
<proteinExistence type="predicted"/>
<dbReference type="Proteomes" id="UP000015241">
    <property type="component" value="Unassembled WGS sequence"/>
</dbReference>
<dbReference type="EMBL" id="KE504187">
    <property type="protein sequence ID" value="EPS96556.1"/>
    <property type="molecule type" value="Genomic_DNA"/>
</dbReference>
<organism evidence="2 3">
    <name type="scientific">Fomitopsis schrenkii</name>
    <name type="common">Brown rot fungus</name>
    <dbReference type="NCBI Taxonomy" id="2126942"/>
    <lineage>
        <taxon>Eukaryota</taxon>
        <taxon>Fungi</taxon>
        <taxon>Dikarya</taxon>
        <taxon>Basidiomycota</taxon>
        <taxon>Agaricomycotina</taxon>
        <taxon>Agaricomycetes</taxon>
        <taxon>Polyporales</taxon>
        <taxon>Fomitopsis</taxon>
    </lineage>
</organism>
<evidence type="ECO:0008006" key="4">
    <source>
        <dbReference type="Google" id="ProtNLM"/>
    </source>
</evidence>
<evidence type="ECO:0000313" key="3">
    <source>
        <dbReference type="Proteomes" id="UP000015241"/>
    </source>
</evidence>
<protein>
    <recommendedName>
        <fullName evidence="4">Arrestin-like N-terminal domain-containing protein</fullName>
    </recommendedName>
</protein>
<feature type="compositionally biased region" description="Acidic residues" evidence="1">
    <location>
        <begin position="17"/>
        <end position="26"/>
    </location>
</feature>
<feature type="region of interest" description="Disordered" evidence="1">
    <location>
        <begin position="14"/>
        <end position="37"/>
    </location>
</feature>
<keyword evidence="3" id="KW-1185">Reference proteome</keyword>
<dbReference type="AlphaFoldDB" id="S8DTJ0"/>
<name>S8DTJ0_FOMSC</name>
<evidence type="ECO:0000313" key="2">
    <source>
        <dbReference type="EMBL" id="EPS96556.1"/>
    </source>
</evidence>
<evidence type="ECO:0000256" key="1">
    <source>
        <dbReference type="SAM" id="MobiDB-lite"/>
    </source>
</evidence>
<dbReference type="OrthoDB" id="3252135at2759"/>
<gene>
    <name evidence="2" type="ORF">FOMPIDRAFT_1130241</name>
</gene>
<dbReference type="HOGENOM" id="CLU_047582_0_0_1"/>
<dbReference type="eggNOG" id="ENOG502RCIT">
    <property type="taxonomic scope" value="Eukaryota"/>
</dbReference>
<sequence length="458" mass="50067">MRHPFANVQYYSNQLGCDDDTDDSEDVPSSIEKEKEKHRRALAIPARKPQPHLAHPLSQAQDAATQVVKRSRRLAVLLGGQEPGSALPTYRPGSVINGCLAILSPTELLAVRVVVHGYININELAGAGRGLTEVLHEDLYSWTSDSDPPLPFRVSFRYTLPIHYTDPVSGGQRPLPPTYHAYLSGIPGFTVHVSYHIAVDMLYTKRQGPSWRKRRCLRVPFQLQQLTRPAVKGPFRLHPEQSAASPRTLFTFHMQSRQPNRPPIETHVFLPQSQIISLKEPIPFFVTLFGSEATLSPFLCYSPSSSASFHPLSSPSETSIDSLQRAFKLRPSASACPLRMIIQRTTAVDVDRAGVPCVEGGVGQDFASKNIGQGVIHNVSRGTKSITWAGTITVGADIGSGGFTASGLRVSDSIVVSIKPPEVSRSRWMPLCELMAVRLTTESYGCSAAVPVSSVAQM</sequence>
<accession>S8DTJ0</accession>
<dbReference type="InParanoid" id="S8DTJ0"/>